<keyword evidence="11" id="KW-0739">Sodium transport</keyword>
<evidence type="ECO:0000313" key="15">
    <source>
        <dbReference type="EMBL" id="GGO67301.1"/>
    </source>
</evidence>
<protein>
    <submittedName>
        <fullName evidence="15">Sodium:proline symporter</fullName>
    </submittedName>
</protein>
<keyword evidence="16" id="KW-1185">Reference proteome</keyword>
<feature type="transmembrane region" description="Helical" evidence="14">
    <location>
        <begin position="327"/>
        <end position="345"/>
    </location>
</feature>
<keyword evidence="4" id="KW-1003">Cell membrane</keyword>
<evidence type="ECO:0000256" key="11">
    <source>
        <dbReference type="ARBA" id="ARBA00023201"/>
    </source>
</evidence>
<evidence type="ECO:0000256" key="12">
    <source>
        <dbReference type="ARBA" id="ARBA00033708"/>
    </source>
</evidence>
<comment type="caution">
    <text evidence="15">The sequence shown here is derived from an EMBL/GenBank/DDBJ whole genome shotgun (WGS) entry which is preliminary data.</text>
</comment>
<feature type="transmembrane region" description="Helical" evidence="14">
    <location>
        <begin position="35"/>
        <end position="54"/>
    </location>
</feature>
<evidence type="ECO:0000313" key="16">
    <source>
        <dbReference type="Proteomes" id="UP000606935"/>
    </source>
</evidence>
<organism evidence="15 16">
    <name type="scientific">Bowmanella pacifica</name>
    <dbReference type="NCBI Taxonomy" id="502051"/>
    <lineage>
        <taxon>Bacteria</taxon>
        <taxon>Pseudomonadati</taxon>
        <taxon>Pseudomonadota</taxon>
        <taxon>Gammaproteobacteria</taxon>
        <taxon>Alteromonadales</taxon>
        <taxon>Alteromonadaceae</taxon>
        <taxon>Bowmanella</taxon>
    </lineage>
</organism>
<reference evidence="15" key="2">
    <citation type="submission" date="2020-09" db="EMBL/GenBank/DDBJ databases">
        <authorList>
            <person name="Sun Q."/>
            <person name="Zhou Y."/>
        </authorList>
    </citation>
    <scope>NUCLEOTIDE SEQUENCE</scope>
    <source>
        <strain evidence="15">CGMCC 1.7086</strain>
    </source>
</reference>
<keyword evidence="10 14" id="KW-0472">Membrane</keyword>
<evidence type="ECO:0000256" key="2">
    <source>
        <dbReference type="ARBA" id="ARBA00006434"/>
    </source>
</evidence>
<name>A0A917YUF7_9ALTE</name>
<evidence type="ECO:0000256" key="3">
    <source>
        <dbReference type="ARBA" id="ARBA00022448"/>
    </source>
</evidence>
<reference evidence="15" key="1">
    <citation type="journal article" date="2014" name="Int. J. Syst. Evol. Microbiol.">
        <title>Complete genome sequence of Corynebacterium casei LMG S-19264T (=DSM 44701T), isolated from a smear-ripened cheese.</title>
        <authorList>
            <consortium name="US DOE Joint Genome Institute (JGI-PGF)"/>
            <person name="Walter F."/>
            <person name="Albersmeier A."/>
            <person name="Kalinowski J."/>
            <person name="Ruckert C."/>
        </authorList>
    </citation>
    <scope>NUCLEOTIDE SEQUENCE</scope>
    <source>
        <strain evidence="15">CGMCC 1.7086</strain>
    </source>
</reference>
<keyword evidence="8" id="KW-0915">Sodium</keyword>
<feature type="transmembrane region" description="Helical" evidence="14">
    <location>
        <begin position="130"/>
        <end position="151"/>
    </location>
</feature>
<dbReference type="Gene3D" id="1.20.1730.10">
    <property type="entry name" value="Sodium/glucose cotransporter"/>
    <property type="match status" value="1"/>
</dbReference>
<dbReference type="Pfam" id="PF00474">
    <property type="entry name" value="SSF"/>
    <property type="match status" value="1"/>
</dbReference>
<dbReference type="InterPro" id="IPR038377">
    <property type="entry name" value="Na/Glc_symporter_sf"/>
</dbReference>
<accession>A0A917YUF7</accession>
<keyword evidence="3" id="KW-0813">Transport</keyword>
<evidence type="ECO:0000256" key="7">
    <source>
        <dbReference type="ARBA" id="ARBA00022989"/>
    </source>
</evidence>
<dbReference type="PANTHER" id="PTHR48086:SF3">
    <property type="entry name" value="SODIUM_PROLINE SYMPORTER"/>
    <property type="match status" value="1"/>
</dbReference>
<proteinExistence type="inferred from homology"/>
<comment type="subcellular location">
    <subcellularLocation>
        <location evidence="1">Cell membrane</location>
        <topology evidence="1">Multi-pass membrane protein</topology>
    </subcellularLocation>
</comment>
<feature type="transmembrane region" description="Helical" evidence="14">
    <location>
        <begin position="455"/>
        <end position="475"/>
    </location>
</feature>
<dbReference type="GO" id="GO:0006814">
    <property type="term" value="P:sodium ion transport"/>
    <property type="evidence" value="ECO:0007669"/>
    <property type="project" value="UniProtKB-KW"/>
</dbReference>
<dbReference type="GO" id="GO:0015293">
    <property type="term" value="F:symporter activity"/>
    <property type="evidence" value="ECO:0007669"/>
    <property type="project" value="UniProtKB-KW"/>
</dbReference>
<evidence type="ECO:0000256" key="14">
    <source>
        <dbReference type="SAM" id="Phobius"/>
    </source>
</evidence>
<comment type="similarity">
    <text evidence="2 13">Belongs to the sodium:solute symporter (SSF) (TC 2.A.21) family.</text>
</comment>
<evidence type="ECO:0000256" key="9">
    <source>
        <dbReference type="ARBA" id="ARBA00023065"/>
    </source>
</evidence>
<keyword evidence="6" id="KW-0769">Symport</keyword>
<feature type="transmembrane region" description="Helical" evidence="14">
    <location>
        <begin position="6"/>
        <end position="23"/>
    </location>
</feature>
<feature type="transmembrane region" description="Helical" evidence="14">
    <location>
        <begin position="74"/>
        <end position="94"/>
    </location>
</feature>
<dbReference type="InterPro" id="IPR001734">
    <property type="entry name" value="Na/solute_symporter"/>
</dbReference>
<comment type="catalytic activity">
    <reaction evidence="12">
        <text>L-proline(in) + Na(+)(in) = L-proline(out) + Na(+)(out)</text>
        <dbReference type="Rhea" id="RHEA:28967"/>
        <dbReference type="ChEBI" id="CHEBI:29101"/>
        <dbReference type="ChEBI" id="CHEBI:60039"/>
    </reaction>
</comment>
<evidence type="ECO:0000256" key="1">
    <source>
        <dbReference type="ARBA" id="ARBA00004651"/>
    </source>
</evidence>
<keyword evidence="7 14" id="KW-1133">Transmembrane helix</keyword>
<keyword evidence="9" id="KW-0406">Ion transport</keyword>
<dbReference type="InterPro" id="IPR050277">
    <property type="entry name" value="Sodium:Solute_Symporter"/>
</dbReference>
<dbReference type="RefSeq" id="WP_188692187.1">
    <property type="nucleotide sequence ID" value="NZ_BMLS01000002.1"/>
</dbReference>
<evidence type="ECO:0000256" key="8">
    <source>
        <dbReference type="ARBA" id="ARBA00023053"/>
    </source>
</evidence>
<evidence type="ECO:0000256" key="10">
    <source>
        <dbReference type="ARBA" id="ARBA00023136"/>
    </source>
</evidence>
<dbReference type="AlphaFoldDB" id="A0A917YUF7"/>
<feature type="transmembrane region" description="Helical" evidence="14">
    <location>
        <begin position="163"/>
        <end position="182"/>
    </location>
</feature>
<keyword evidence="5 14" id="KW-0812">Transmembrane</keyword>
<feature type="transmembrane region" description="Helical" evidence="14">
    <location>
        <begin position="194"/>
        <end position="217"/>
    </location>
</feature>
<dbReference type="GO" id="GO:0005886">
    <property type="term" value="C:plasma membrane"/>
    <property type="evidence" value="ECO:0007669"/>
    <property type="project" value="UniProtKB-SubCell"/>
</dbReference>
<evidence type="ECO:0000256" key="6">
    <source>
        <dbReference type="ARBA" id="ARBA00022847"/>
    </source>
</evidence>
<feature type="transmembrane region" description="Helical" evidence="14">
    <location>
        <begin position="518"/>
        <end position="539"/>
    </location>
</feature>
<evidence type="ECO:0000256" key="5">
    <source>
        <dbReference type="ARBA" id="ARBA00022692"/>
    </source>
</evidence>
<dbReference type="Proteomes" id="UP000606935">
    <property type="component" value="Unassembled WGS sequence"/>
</dbReference>
<evidence type="ECO:0000256" key="13">
    <source>
        <dbReference type="RuleBase" id="RU362091"/>
    </source>
</evidence>
<sequence length="577" mass="63539">MGTVEWLFTVAAVSMLGWCTARFKKHQLTFDRFTGGHSTSWLILGCSAAVTSISSDTPLLISGAFYHGGISENWFWLISAPGSLATLFFFARLWRRSGVTTSAEIISLRYGQQAPARVYRKINAFIDAGIINVLVLASVTYSFVILLQFVIDRAALNLPLSSYQLAVLCTALIMVGVIFYTLMSGFKAVVQTDMLQFVVVLFVSFLLCGIAVINASAEHGGWLSLMDKIPDKDARFSLGQPDNLSFWLLLLFGWWYSVPGDGLFVQRLVSAKSEKDAFLTSLTFIGIHYVLRVWPWFLLGAIALVYFPGAENSESVYFPMATQFFPGGGLLLLLFAFVASFMSTLDSRLNWGASYFVHDIFPPRQPDAGPKNALIERSAVILLALLAFLIATANTSVSIIGIYKYILIIQAGTAVAAIARWYWWKMTIYAEIAAIVISVTLGNLLYFSVDNSNGEMFAIILSSNIVVTGLLTLLVSHYTAGKQANSVTQAFQNKVQVSGIGWRLTDEPMPSPAAQVPFVMLVKLWLASIMLIYSLLAFIGACFSLHGYQLAVSLACLCCSLGYLRYHKTQLARIAFD</sequence>
<dbReference type="EMBL" id="BMLS01000002">
    <property type="protein sequence ID" value="GGO67301.1"/>
    <property type="molecule type" value="Genomic_DNA"/>
</dbReference>
<feature type="transmembrane region" description="Helical" evidence="14">
    <location>
        <begin position="428"/>
        <end position="449"/>
    </location>
</feature>
<feature type="transmembrane region" description="Helical" evidence="14">
    <location>
        <begin position="545"/>
        <end position="564"/>
    </location>
</feature>
<gene>
    <name evidence="15" type="ORF">GCM10010982_13430</name>
</gene>
<feature type="transmembrane region" description="Helical" evidence="14">
    <location>
        <begin position="277"/>
        <end position="307"/>
    </location>
</feature>
<evidence type="ECO:0000256" key="4">
    <source>
        <dbReference type="ARBA" id="ARBA00022475"/>
    </source>
</evidence>
<dbReference type="PANTHER" id="PTHR48086">
    <property type="entry name" value="SODIUM/PROLINE SYMPORTER-RELATED"/>
    <property type="match status" value="1"/>
</dbReference>
<feature type="transmembrane region" description="Helical" evidence="14">
    <location>
        <begin position="244"/>
        <end position="265"/>
    </location>
</feature>
<feature type="transmembrane region" description="Helical" evidence="14">
    <location>
        <begin position="379"/>
        <end position="399"/>
    </location>
</feature>
<feature type="transmembrane region" description="Helical" evidence="14">
    <location>
        <begin position="405"/>
        <end position="423"/>
    </location>
</feature>
<dbReference type="PROSITE" id="PS50283">
    <property type="entry name" value="NA_SOLUT_SYMP_3"/>
    <property type="match status" value="1"/>
</dbReference>